<dbReference type="InterPro" id="IPR007740">
    <property type="entry name" value="Ribosomal_mL49"/>
</dbReference>
<organism evidence="8 9">
    <name type="scientific">Hortaea werneckii</name>
    <name type="common">Black yeast</name>
    <name type="synonym">Cladosporium werneckii</name>
    <dbReference type="NCBI Taxonomy" id="91943"/>
    <lineage>
        <taxon>Eukaryota</taxon>
        <taxon>Fungi</taxon>
        <taxon>Dikarya</taxon>
        <taxon>Ascomycota</taxon>
        <taxon>Pezizomycotina</taxon>
        <taxon>Dothideomycetes</taxon>
        <taxon>Dothideomycetidae</taxon>
        <taxon>Mycosphaerellales</taxon>
        <taxon>Teratosphaeriaceae</taxon>
        <taxon>Hortaea</taxon>
    </lineage>
</organism>
<proteinExistence type="inferred from homology"/>
<evidence type="ECO:0000313" key="8">
    <source>
        <dbReference type="EMBL" id="RMY87694.1"/>
    </source>
</evidence>
<dbReference type="PANTHER" id="PTHR13477">
    <property type="entry name" value="MITOCHONDRIAL 39S RIBOSOMAL PROTEIN L49"/>
    <property type="match status" value="1"/>
</dbReference>
<dbReference type="Gene3D" id="3.30.780.10">
    <property type="entry name" value="SUI1-like domain"/>
    <property type="match status" value="1"/>
</dbReference>
<dbReference type="EMBL" id="QWIO01000699">
    <property type="protein sequence ID" value="RMY87694.1"/>
    <property type="molecule type" value="Genomic_DNA"/>
</dbReference>
<evidence type="ECO:0000256" key="5">
    <source>
        <dbReference type="ARBA" id="ARBA00023274"/>
    </source>
</evidence>
<dbReference type="AlphaFoldDB" id="A0A3M7FHE8"/>
<evidence type="ECO:0000256" key="7">
    <source>
        <dbReference type="SAM" id="MobiDB-lite"/>
    </source>
</evidence>
<evidence type="ECO:0000256" key="2">
    <source>
        <dbReference type="ARBA" id="ARBA00005677"/>
    </source>
</evidence>
<gene>
    <name evidence="8" type="ORF">D0864_06798</name>
</gene>
<feature type="compositionally biased region" description="Low complexity" evidence="7">
    <location>
        <begin position="155"/>
        <end position="177"/>
    </location>
</feature>
<feature type="region of interest" description="Disordered" evidence="7">
    <location>
        <begin position="122"/>
        <end position="177"/>
    </location>
</feature>
<comment type="similarity">
    <text evidence="2">Belongs to the mitochondrion-specific ribosomal protein mL49 family.</text>
</comment>
<keyword evidence="5" id="KW-0687">Ribonucleoprotein</keyword>
<accession>A0A3M7FHE8</accession>
<keyword evidence="3" id="KW-0689">Ribosomal protein</keyword>
<evidence type="ECO:0000313" key="9">
    <source>
        <dbReference type="Proteomes" id="UP000269539"/>
    </source>
</evidence>
<evidence type="ECO:0000256" key="3">
    <source>
        <dbReference type="ARBA" id="ARBA00022980"/>
    </source>
</evidence>
<reference evidence="8 9" key="1">
    <citation type="journal article" date="2018" name="BMC Genomics">
        <title>Genomic evidence for intraspecific hybridization in a clonal and extremely halotolerant yeast.</title>
        <authorList>
            <person name="Gostincar C."/>
            <person name="Stajich J.E."/>
            <person name="Zupancic J."/>
            <person name="Zalar P."/>
            <person name="Gunde-Cimerman N."/>
        </authorList>
    </citation>
    <scope>NUCLEOTIDE SEQUENCE [LARGE SCALE GENOMIC DNA]</scope>
    <source>
        <strain evidence="8 9">EXF-10513</strain>
    </source>
</reference>
<evidence type="ECO:0000256" key="1">
    <source>
        <dbReference type="ARBA" id="ARBA00004173"/>
    </source>
</evidence>
<keyword evidence="4" id="KW-0496">Mitochondrion</keyword>
<name>A0A3M7FHE8_HORWE</name>
<evidence type="ECO:0000256" key="4">
    <source>
        <dbReference type="ARBA" id="ARBA00023128"/>
    </source>
</evidence>
<dbReference type="VEuPathDB" id="FungiDB:BTJ68_01303"/>
<dbReference type="Proteomes" id="UP000269539">
    <property type="component" value="Unassembled WGS sequence"/>
</dbReference>
<dbReference type="GO" id="GO:0005762">
    <property type="term" value="C:mitochondrial large ribosomal subunit"/>
    <property type="evidence" value="ECO:0007669"/>
    <property type="project" value="TreeGrafter"/>
</dbReference>
<comment type="subcellular location">
    <subcellularLocation>
        <location evidence="1">Mitochondrion</location>
    </subcellularLocation>
</comment>
<evidence type="ECO:0000256" key="6">
    <source>
        <dbReference type="ARBA" id="ARBA00035191"/>
    </source>
</evidence>
<dbReference type="PANTHER" id="PTHR13477:SF0">
    <property type="entry name" value="LARGE RIBOSOMAL SUBUNIT PROTEIN ML49"/>
    <property type="match status" value="1"/>
</dbReference>
<comment type="caution">
    <text evidence="8">The sequence shown here is derived from an EMBL/GenBank/DDBJ whole genome shotgun (WGS) entry which is preliminary data.</text>
</comment>
<dbReference type="GO" id="GO:0006412">
    <property type="term" value="P:translation"/>
    <property type="evidence" value="ECO:0007669"/>
    <property type="project" value="InterPro"/>
</dbReference>
<dbReference type="GO" id="GO:0003735">
    <property type="term" value="F:structural constituent of ribosome"/>
    <property type="evidence" value="ECO:0007669"/>
    <property type="project" value="InterPro"/>
</dbReference>
<feature type="non-terminal residue" evidence="8">
    <location>
        <position position="1"/>
    </location>
</feature>
<sequence length="273" mass="29922">VVSNLVGNFAAAAKSSRTGAAIAVHPSAERLGSVAPLGVHLHLHPLNYSETSPPPPPPPYHPAASTMASAAPIMPFLRPSALPRPATLRHFLRFSTTARPCQASQSSPSTASQEQDPNLLASLKASPTYPPPSMNSLPRPKESRASHRANHPRTTRTYPTRHPTHTTTPSPRLTPEPLTTTLEPTHCAPNLSYFVTRTPNNELPIYTLRKRGGNLKFTRVKKVDGRREDLCEALRAELGLKRDEVGVNPVTGHVVVRGHWRGEVEKFLRERLF</sequence>
<protein>
    <recommendedName>
        <fullName evidence="6">Large ribosomal subunit protein mL49</fullName>
    </recommendedName>
</protein>
<dbReference type="Pfam" id="PF05046">
    <property type="entry name" value="Img2"/>
    <property type="match status" value="1"/>
</dbReference>